<reference evidence="2" key="1">
    <citation type="submission" date="2021-06" db="EMBL/GenBank/DDBJ databases">
        <authorList>
            <person name="Hodson N. C."/>
            <person name="Mongue J. A."/>
            <person name="Jaron S. K."/>
        </authorList>
    </citation>
    <scope>NUCLEOTIDE SEQUENCE</scope>
</reference>
<feature type="compositionally biased region" description="Basic residues" evidence="1">
    <location>
        <begin position="281"/>
        <end position="305"/>
    </location>
</feature>
<dbReference type="Proteomes" id="UP000708208">
    <property type="component" value="Unassembled WGS sequence"/>
</dbReference>
<dbReference type="AlphaFoldDB" id="A0A8J2NS48"/>
<feature type="region of interest" description="Disordered" evidence="1">
    <location>
        <begin position="261"/>
        <end position="320"/>
    </location>
</feature>
<dbReference type="EMBL" id="CAJVCH010103466">
    <property type="protein sequence ID" value="CAG7723887.1"/>
    <property type="molecule type" value="Genomic_DNA"/>
</dbReference>
<feature type="compositionally biased region" description="Polar residues" evidence="1">
    <location>
        <begin position="472"/>
        <end position="481"/>
    </location>
</feature>
<feature type="region of interest" description="Disordered" evidence="1">
    <location>
        <begin position="461"/>
        <end position="481"/>
    </location>
</feature>
<feature type="compositionally biased region" description="Low complexity" evidence="1">
    <location>
        <begin position="461"/>
        <end position="471"/>
    </location>
</feature>
<comment type="caution">
    <text evidence="2">The sequence shown here is derived from an EMBL/GenBank/DDBJ whole genome shotgun (WGS) entry which is preliminary data.</text>
</comment>
<proteinExistence type="predicted"/>
<gene>
    <name evidence="2" type="ORF">AFUS01_LOCUS12943</name>
</gene>
<evidence type="ECO:0000256" key="1">
    <source>
        <dbReference type="SAM" id="MobiDB-lite"/>
    </source>
</evidence>
<sequence length="481" mass="53568">FQAMILNAKKAEEFIFIAGITIFILFPEPSDCAYTGIRLCEDRRKLPGGACSPENDTVSATSFFPQSSSPASVTKSRPTFPSQTVTVTPLALPEAINFSQAVTKLASTTFSATSTTPRSIPSEPSTQKVSQGEGDNHEEKYVINDAINDALLEKENLLHPKPVEEESEEFVCTFTDELHYLGTSPICAKPQFTVEDTENDLESRQKRSILGQRTPLTPEEQHQLRKLYGRRFDLEAAERVKSMGESIELRKYKNRILASASEPDEYPSEPQLNGRKERSYTLHRRYPYQVKSRGRNRRQGLRKNLRGQMKLQEDPESTPNKTELIKLLLEELTKEEEEEEEEDVRKPRVNEQEKECSLYGTWLSPLAGVAIELQPVEGTVRVVLEDLPFAKQRLITSSWAGSVMISPVTPTTLTLLLQETSLPPGQDSPGTAVFTGQCVSCKGGAAIQGTWVIFSRHPECSQSMDSSNGSSGRNTSAGLFE</sequence>
<name>A0A8J2NS48_9HEXA</name>
<protein>
    <submittedName>
        <fullName evidence="2">Uncharacterized protein</fullName>
    </submittedName>
</protein>
<accession>A0A8J2NS48</accession>
<feature type="region of interest" description="Disordered" evidence="1">
    <location>
        <begin position="110"/>
        <end position="138"/>
    </location>
</feature>
<evidence type="ECO:0000313" key="3">
    <source>
        <dbReference type="Proteomes" id="UP000708208"/>
    </source>
</evidence>
<keyword evidence="3" id="KW-1185">Reference proteome</keyword>
<feature type="compositionally biased region" description="Polar residues" evidence="1">
    <location>
        <begin position="117"/>
        <end position="130"/>
    </location>
</feature>
<evidence type="ECO:0000313" key="2">
    <source>
        <dbReference type="EMBL" id="CAG7723887.1"/>
    </source>
</evidence>
<feature type="non-terminal residue" evidence="2">
    <location>
        <position position="1"/>
    </location>
</feature>
<organism evidence="2 3">
    <name type="scientific">Allacma fusca</name>
    <dbReference type="NCBI Taxonomy" id="39272"/>
    <lineage>
        <taxon>Eukaryota</taxon>
        <taxon>Metazoa</taxon>
        <taxon>Ecdysozoa</taxon>
        <taxon>Arthropoda</taxon>
        <taxon>Hexapoda</taxon>
        <taxon>Collembola</taxon>
        <taxon>Symphypleona</taxon>
        <taxon>Sminthuridae</taxon>
        <taxon>Allacma</taxon>
    </lineage>
</organism>